<keyword evidence="1" id="KW-0472">Membrane</keyword>
<dbReference type="AlphaFoldDB" id="A0A9E8ZHI2"/>
<dbReference type="EMBL" id="CP113797">
    <property type="protein sequence ID" value="WAL58616.1"/>
    <property type="molecule type" value="Genomic_DNA"/>
</dbReference>
<gene>
    <name evidence="2" type="ORF">OXH18_15685</name>
</gene>
<name>A0A9E8ZHI2_9CYAN</name>
<organism evidence="2 3">
    <name type="scientific">Thermocoleostomius sinensis A174</name>
    <dbReference type="NCBI Taxonomy" id="2016057"/>
    <lineage>
        <taxon>Bacteria</taxon>
        <taxon>Bacillati</taxon>
        <taxon>Cyanobacteriota</taxon>
        <taxon>Cyanophyceae</taxon>
        <taxon>Oculatellales</taxon>
        <taxon>Oculatellaceae</taxon>
        <taxon>Thermocoleostomius</taxon>
    </lineage>
</organism>
<evidence type="ECO:0000313" key="3">
    <source>
        <dbReference type="Proteomes" id="UP001163152"/>
    </source>
</evidence>
<evidence type="ECO:0000313" key="2">
    <source>
        <dbReference type="EMBL" id="WAL58616.1"/>
    </source>
</evidence>
<accession>A0A9E8ZHI2</accession>
<keyword evidence="1" id="KW-1133">Transmembrane helix</keyword>
<protein>
    <submittedName>
        <fullName evidence="2">Uncharacterized protein</fullName>
    </submittedName>
</protein>
<feature type="transmembrane region" description="Helical" evidence="1">
    <location>
        <begin position="42"/>
        <end position="62"/>
    </location>
</feature>
<keyword evidence="1" id="KW-0812">Transmembrane</keyword>
<dbReference type="Proteomes" id="UP001163152">
    <property type="component" value="Chromosome"/>
</dbReference>
<keyword evidence="3" id="KW-1185">Reference proteome</keyword>
<sequence length="170" mass="19413">MMFDRVFDNRPFVERLLEPIFTPLQEWLAVHPLWNWLLTHPLWLLGLMVLMLFLLAGLLGAIARLTEAVWLAILQAPLRLVQLLFWVIVKLLKLPFTPRVLPAMPSRSTSAPVPPLGNQLDIQARLTVLLDRLDGLRQEQDELLQEVRSILAISSEAVEPPSPPLEKLPR</sequence>
<feature type="transmembrane region" description="Helical" evidence="1">
    <location>
        <begin position="68"/>
        <end position="89"/>
    </location>
</feature>
<proteinExistence type="predicted"/>
<dbReference type="RefSeq" id="WP_268608040.1">
    <property type="nucleotide sequence ID" value="NZ_CP113797.1"/>
</dbReference>
<dbReference type="KEGG" id="tsin:OXH18_15685"/>
<evidence type="ECO:0000256" key="1">
    <source>
        <dbReference type="SAM" id="Phobius"/>
    </source>
</evidence>
<reference evidence="2" key="1">
    <citation type="submission" date="2022-12" db="EMBL/GenBank/DDBJ databases">
        <title>Polyphasic identification of a Novel Hot-Spring Cyanobacterium Ocullathermofonsia sinensis gen nov. sp. nov. and Genomic Insights on its Adaptations to the Thermal Habitat.</title>
        <authorList>
            <person name="Daroch M."/>
            <person name="Tang J."/>
            <person name="Jiang Y."/>
        </authorList>
    </citation>
    <scope>NUCLEOTIDE SEQUENCE</scope>
    <source>
        <strain evidence="2">PKUAC-SCTA174</strain>
    </source>
</reference>